<dbReference type="InterPro" id="IPR035965">
    <property type="entry name" value="PAS-like_dom_sf"/>
</dbReference>
<reference evidence="2 3" key="1">
    <citation type="submission" date="2016-02" db="EMBL/GenBank/DDBJ databases">
        <title>Anaerosporomusa subterraneum gen. nov., sp. nov., a spore-forming obligate anaerobe isolated from saprolite.</title>
        <authorList>
            <person name="Choi J.K."/>
            <person name="Shah M."/>
            <person name="Yee N."/>
        </authorList>
    </citation>
    <scope>NUCLEOTIDE SEQUENCE [LARGE SCALE GENOMIC DNA]</scope>
    <source>
        <strain evidence="2 3">RU4</strain>
    </source>
</reference>
<dbReference type="InterPro" id="IPR000014">
    <property type="entry name" value="PAS"/>
</dbReference>
<dbReference type="OrthoDB" id="2645267at2"/>
<name>A0A154BQ84_ANASB</name>
<protein>
    <recommendedName>
        <fullName evidence="1">PAS domain-containing protein</fullName>
    </recommendedName>
</protein>
<dbReference type="SUPFAM" id="SSF55785">
    <property type="entry name" value="PYP-like sensor domain (PAS domain)"/>
    <property type="match status" value="1"/>
</dbReference>
<dbReference type="Proteomes" id="UP000076268">
    <property type="component" value="Unassembled WGS sequence"/>
</dbReference>
<dbReference type="Pfam" id="PF13188">
    <property type="entry name" value="PAS_8"/>
    <property type="match status" value="1"/>
</dbReference>
<evidence type="ECO:0000313" key="2">
    <source>
        <dbReference type="EMBL" id="KYZ76015.1"/>
    </source>
</evidence>
<proteinExistence type="predicted"/>
<dbReference type="EMBL" id="LSGP01000017">
    <property type="protein sequence ID" value="KYZ76015.1"/>
    <property type="molecule type" value="Genomic_DNA"/>
</dbReference>
<dbReference type="Gene3D" id="3.30.450.20">
    <property type="entry name" value="PAS domain"/>
    <property type="match status" value="1"/>
</dbReference>
<evidence type="ECO:0000313" key="3">
    <source>
        <dbReference type="Proteomes" id="UP000076268"/>
    </source>
</evidence>
<dbReference type="RefSeq" id="WP_082816767.1">
    <property type="nucleotide sequence ID" value="NZ_LSGP01000017.1"/>
</dbReference>
<organism evidence="2 3">
    <name type="scientific">Anaerosporomusa subterranea</name>
    <dbReference type="NCBI Taxonomy" id="1794912"/>
    <lineage>
        <taxon>Bacteria</taxon>
        <taxon>Bacillati</taxon>
        <taxon>Bacillota</taxon>
        <taxon>Negativicutes</taxon>
        <taxon>Acetonemataceae</taxon>
        <taxon>Anaerosporomusa</taxon>
    </lineage>
</organism>
<dbReference type="AlphaFoldDB" id="A0A154BQ84"/>
<dbReference type="STRING" id="1794912.AXX12_06120"/>
<sequence>MQDLLKRHDLFRTLFQVMPTSVILVNIEGRVIAINSAGQKFFQIGDSEAYLRPGGEALRCVNAANPGDCGQTTFCQDCILRKSVKLAFEGQEISRNKGSFLAWHNGQPVRLDILVTATRLEYQGHNLALVIVEEISNITQLQGLLPICCSCHRIRNQEGNWTRLETFIEKHSEADFTHDLCPVCSEKAKQAAR</sequence>
<keyword evidence="3" id="KW-1185">Reference proteome</keyword>
<feature type="domain" description="PAS" evidence="1">
    <location>
        <begin position="10"/>
        <end position="66"/>
    </location>
</feature>
<comment type="caution">
    <text evidence="2">The sequence shown here is derived from an EMBL/GenBank/DDBJ whole genome shotgun (WGS) entry which is preliminary data.</text>
</comment>
<evidence type="ECO:0000259" key="1">
    <source>
        <dbReference type="Pfam" id="PF13188"/>
    </source>
</evidence>
<gene>
    <name evidence="2" type="ORF">AXX12_06120</name>
</gene>
<accession>A0A154BQ84</accession>